<comment type="caution">
    <text evidence="1">The sequence shown here is derived from an EMBL/GenBank/DDBJ whole genome shotgun (WGS) entry which is preliminary data.</text>
</comment>
<keyword evidence="2" id="KW-1185">Reference proteome</keyword>
<protein>
    <submittedName>
        <fullName evidence="1">Uncharacterized protein</fullName>
    </submittedName>
</protein>
<dbReference type="Proteomes" id="UP001233999">
    <property type="component" value="Unassembled WGS sequence"/>
</dbReference>
<proteinExistence type="predicted"/>
<feature type="non-terminal residue" evidence="1">
    <location>
        <position position="1"/>
    </location>
</feature>
<feature type="non-terminal residue" evidence="1">
    <location>
        <position position="143"/>
    </location>
</feature>
<reference evidence="1" key="1">
    <citation type="journal article" date="2023" name="IScience">
        <title>Live-bearing cockroach genome reveals convergent evolutionary mechanisms linked to viviparity in insects and beyond.</title>
        <authorList>
            <person name="Fouks B."/>
            <person name="Harrison M.C."/>
            <person name="Mikhailova A.A."/>
            <person name="Marchal E."/>
            <person name="English S."/>
            <person name="Carruthers M."/>
            <person name="Jennings E.C."/>
            <person name="Chiamaka E.L."/>
            <person name="Frigard R.A."/>
            <person name="Pippel M."/>
            <person name="Attardo G.M."/>
            <person name="Benoit J.B."/>
            <person name="Bornberg-Bauer E."/>
            <person name="Tobe S.S."/>
        </authorList>
    </citation>
    <scope>NUCLEOTIDE SEQUENCE</scope>
    <source>
        <strain evidence="1">Stay&amp;Tobe</strain>
    </source>
</reference>
<accession>A0AAD8AJY0</accession>
<dbReference type="EMBL" id="JASPKZ010000419">
    <property type="protein sequence ID" value="KAJ9600456.1"/>
    <property type="molecule type" value="Genomic_DNA"/>
</dbReference>
<evidence type="ECO:0000313" key="2">
    <source>
        <dbReference type="Proteomes" id="UP001233999"/>
    </source>
</evidence>
<name>A0AAD8AJY0_DIPPU</name>
<sequence length="143" mass="16837">ILDLDPSELYYKIFRGRPMNVREHHKAMIIVFFSMNVREHHNVMIIVFFSMNVREHHNVMIIVFFSMTVPEHHKHECWFNVWSDPAKRTPNLCFVIKAHRPVFAEPLQVPKAVFEDSVRLRIVTSCSLTLYEGARSAVAYVPE</sequence>
<gene>
    <name evidence="1" type="ORF">L9F63_009226</name>
</gene>
<reference evidence="1" key="2">
    <citation type="submission" date="2023-05" db="EMBL/GenBank/DDBJ databases">
        <authorList>
            <person name="Fouks B."/>
        </authorList>
    </citation>
    <scope>NUCLEOTIDE SEQUENCE</scope>
    <source>
        <strain evidence="1">Stay&amp;Tobe</strain>
        <tissue evidence="1">Testes</tissue>
    </source>
</reference>
<organism evidence="1 2">
    <name type="scientific">Diploptera punctata</name>
    <name type="common">Pacific beetle cockroach</name>
    <dbReference type="NCBI Taxonomy" id="6984"/>
    <lineage>
        <taxon>Eukaryota</taxon>
        <taxon>Metazoa</taxon>
        <taxon>Ecdysozoa</taxon>
        <taxon>Arthropoda</taxon>
        <taxon>Hexapoda</taxon>
        <taxon>Insecta</taxon>
        <taxon>Pterygota</taxon>
        <taxon>Neoptera</taxon>
        <taxon>Polyneoptera</taxon>
        <taxon>Dictyoptera</taxon>
        <taxon>Blattodea</taxon>
        <taxon>Blaberoidea</taxon>
        <taxon>Blaberidae</taxon>
        <taxon>Diplopterinae</taxon>
        <taxon>Diploptera</taxon>
    </lineage>
</organism>
<dbReference type="AlphaFoldDB" id="A0AAD8AJY0"/>
<evidence type="ECO:0000313" key="1">
    <source>
        <dbReference type="EMBL" id="KAJ9600456.1"/>
    </source>
</evidence>